<evidence type="ECO:0000313" key="2">
    <source>
        <dbReference type="Proteomes" id="UP000479190"/>
    </source>
</evidence>
<dbReference type="Proteomes" id="UP000479190">
    <property type="component" value="Unassembled WGS sequence"/>
</dbReference>
<sequence>MGVAMRRVYLLRLQMSRQLSPPWPVYVAGATGCHQEDWDPEVSGVRCSVCDRRLDSPPPAAGPSCSQEPVPLIELPDDDDEVEEINFYLVAVADDLQNLMNNIKKMTISEEQEAEFQKIERYHICNKCFD</sequence>
<proteinExistence type="predicted"/>
<protein>
    <submittedName>
        <fullName evidence="1">Uncharacterized protein</fullName>
    </submittedName>
</protein>
<reference evidence="1 2" key="1">
    <citation type="submission" date="2020-02" db="EMBL/GenBank/DDBJ databases">
        <authorList>
            <person name="Ferguson B K."/>
        </authorList>
    </citation>
    <scope>NUCLEOTIDE SEQUENCE [LARGE SCALE GENOMIC DNA]</scope>
</reference>
<organism evidence="1 2">
    <name type="scientific">Trichogramma brassicae</name>
    <dbReference type="NCBI Taxonomy" id="86971"/>
    <lineage>
        <taxon>Eukaryota</taxon>
        <taxon>Metazoa</taxon>
        <taxon>Ecdysozoa</taxon>
        <taxon>Arthropoda</taxon>
        <taxon>Hexapoda</taxon>
        <taxon>Insecta</taxon>
        <taxon>Pterygota</taxon>
        <taxon>Neoptera</taxon>
        <taxon>Endopterygota</taxon>
        <taxon>Hymenoptera</taxon>
        <taxon>Apocrita</taxon>
        <taxon>Proctotrupomorpha</taxon>
        <taxon>Chalcidoidea</taxon>
        <taxon>Trichogrammatidae</taxon>
        <taxon>Trichogramma</taxon>
    </lineage>
</organism>
<evidence type="ECO:0000313" key="1">
    <source>
        <dbReference type="EMBL" id="CAB0044018.1"/>
    </source>
</evidence>
<accession>A0A6H5J1N1</accession>
<dbReference type="EMBL" id="CADCXV010001375">
    <property type="protein sequence ID" value="CAB0044018.1"/>
    <property type="molecule type" value="Genomic_DNA"/>
</dbReference>
<dbReference type="AlphaFoldDB" id="A0A6H5J1N1"/>
<gene>
    <name evidence="1" type="ORF">TBRA_LOCUS15606</name>
</gene>
<name>A0A6H5J1N1_9HYME</name>
<dbReference type="PROSITE" id="PS51257">
    <property type="entry name" value="PROKAR_LIPOPROTEIN"/>
    <property type="match status" value="1"/>
</dbReference>
<keyword evidence="2" id="KW-1185">Reference proteome</keyword>